<dbReference type="AlphaFoldDB" id="A0A2C9V6Y2"/>
<name>A0A2C9V6Y2_MANES</name>
<sequence length="34" mass="3803">MPYLFQPCLIVQCPTRFLSRKSGGCNKLTIQMAG</sequence>
<dbReference type="EMBL" id="CM004396">
    <property type="protein sequence ID" value="OAY39689.1"/>
    <property type="molecule type" value="Genomic_DNA"/>
</dbReference>
<proteinExistence type="predicted"/>
<evidence type="ECO:0000313" key="1">
    <source>
        <dbReference type="EMBL" id="OAY39689.1"/>
    </source>
</evidence>
<gene>
    <name evidence="1" type="ORF">MANES_10G115200</name>
</gene>
<reference evidence="1" key="1">
    <citation type="submission" date="2016-02" db="EMBL/GenBank/DDBJ databases">
        <title>WGS assembly of Manihot esculenta.</title>
        <authorList>
            <person name="Bredeson J.V."/>
            <person name="Prochnik S.E."/>
            <person name="Lyons J.B."/>
            <person name="Schmutz J."/>
            <person name="Grimwood J."/>
            <person name="Vrebalov J."/>
            <person name="Bart R.S."/>
            <person name="Amuge T."/>
            <person name="Ferguson M.E."/>
            <person name="Green R."/>
            <person name="Putnam N."/>
            <person name="Stites J."/>
            <person name="Rounsley S."/>
            <person name="Rokhsar D.S."/>
        </authorList>
    </citation>
    <scope>NUCLEOTIDE SEQUENCE [LARGE SCALE GENOMIC DNA]</scope>
    <source>
        <tissue evidence="1">Leaf</tissue>
    </source>
</reference>
<protein>
    <submittedName>
        <fullName evidence="1">Uncharacterized protein</fullName>
    </submittedName>
</protein>
<organism evidence="1">
    <name type="scientific">Manihot esculenta</name>
    <name type="common">Cassava</name>
    <name type="synonym">Jatropha manihot</name>
    <dbReference type="NCBI Taxonomy" id="3983"/>
    <lineage>
        <taxon>Eukaryota</taxon>
        <taxon>Viridiplantae</taxon>
        <taxon>Streptophyta</taxon>
        <taxon>Embryophyta</taxon>
        <taxon>Tracheophyta</taxon>
        <taxon>Spermatophyta</taxon>
        <taxon>Magnoliopsida</taxon>
        <taxon>eudicotyledons</taxon>
        <taxon>Gunneridae</taxon>
        <taxon>Pentapetalae</taxon>
        <taxon>rosids</taxon>
        <taxon>fabids</taxon>
        <taxon>Malpighiales</taxon>
        <taxon>Euphorbiaceae</taxon>
        <taxon>Crotonoideae</taxon>
        <taxon>Manihoteae</taxon>
        <taxon>Manihot</taxon>
    </lineage>
</organism>
<accession>A0A2C9V6Y2</accession>